<dbReference type="HOGENOM" id="CLU_035981_1_0_4"/>
<comment type="subcellular location">
    <subcellularLocation>
        <location evidence="1">Cell outer membrane</location>
        <topology evidence="1">Multi-pass membrane protein</topology>
    </subcellularLocation>
</comment>
<sequence>MKRNHIFAMAVCGLAISTSSHATNGINLIGYGAESTLMGGADTAVARDTSALNTNPAGLAQVKGKLMDAYGSMLRTTDLSHQDARNDQHADNRYVMLAGGGYAQQLENSPCTAGIGFFSQGGAGAVFKHINTPFGTDDEMSSLFGIAKITPGIGCQVSDNLAIGGSISMIYASIEQKFFYHTPPTSSFAGFKNKGVDTLRFGFKLGAQYKLNEQWTLGASYTEKTELPLTGGTAKFNYGSAGVAKYDNLSIKGFALPREVAIGAAFKPNADLLLSAKINWLNWADAINDVTTTWSDTSSSFAPASVVNVSQQDWRNQLVYALGAAYTYNDKTTLYAGYNYGKNPVPRNNSNALLAAILEEHITLGFARKLDETWKLTSGIEFLLPKKVTYDSQLFGNNTEVRNEGFFLHMMLSKQW</sequence>
<dbReference type="GO" id="GO:0015483">
    <property type="term" value="F:long-chain fatty acid transporting porin activity"/>
    <property type="evidence" value="ECO:0007669"/>
    <property type="project" value="TreeGrafter"/>
</dbReference>
<dbReference type="Pfam" id="PF03349">
    <property type="entry name" value="Toluene_X"/>
    <property type="match status" value="1"/>
</dbReference>
<keyword evidence="10" id="KW-1185">Reference proteome</keyword>
<evidence type="ECO:0000256" key="3">
    <source>
        <dbReference type="ARBA" id="ARBA00022452"/>
    </source>
</evidence>
<dbReference type="Gene3D" id="2.40.160.60">
    <property type="entry name" value="Outer membrane protein transport protein (OMPP1/FadL/TodX)"/>
    <property type="match status" value="1"/>
</dbReference>
<dbReference type="STRING" id="583345.Mmol_0421"/>
<name>C6WTK9_METML</name>
<keyword evidence="6" id="KW-0472">Membrane</keyword>
<keyword evidence="3" id="KW-1134">Transmembrane beta strand</keyword>
<keyword evidence="5 8" id="KW-0732">Signal</keyword>
<keyword evidence="7" id="KW-0998">Cell outer membrane</keyword>
<dbReference type="InterPro" id="IPR005017">
    <property type="entry name" value="OMPP1/FadL/TodX"/>
</dbReference>
<organism evidence="9 10">
    <name type="scientific">Methylotenera mobilis (strain JLW8 / ATCC BAA-1282 / DSM 17540)</name>
    <dbReference type="NCBI Taxonomy" id="583345"/>
    <lineage>
        <taxon>Bacteria</taxon>
        <taxon>Pseudomonadati</taxon>
        <taxon>Pseudomonadota</taxon>
        <taxon>Betaproteobacteria</taxon>
        <taxon>Nitrosomonadales</taxon>
        <taxon>Methylophilaceae</taxon>
        <taxon>Methylotenera</taxon>
    </lineage>
</organism>
<dbReference type="eggNOG" id="COG2067">
    <property type="taxonomic scope" value="Bacteria"/>
</dbReference>
<proteinExistence type="inferred from homology"/>
<evidence type="ECO:0000256" key="7">
    <source>
        <dbReference type="ARBA" id="ARBA00023237"/>
    </source>
</evidence>
<dbReference type="SUPFAM" id="SSF56935">
    <property type="entry name" value="Porins"/>
    <property type="match status" value="1"/>
</dbReference>
<evidence type="ECO:0000256" key="1">
    <source>
        <dbReference type="ARBA" id="ARBA00004571"/>
    </source>
</evidence>
<dbReference type="GO" id="GO:0009279">
    <property type="term" value="C:cell outer membrane"/>
    <property type="evidence" value="ECO:0007669"/>
    <property type="project" value="UniProtKB-SubCell"/>
</dbReference>
<evidence type="ECO:0000256" key="5">
    <source>
        <dbReference type="ARBA" id="ARBA00022729"/>
    </source>
</evidence>
<evidence type="ECO:0000256" key="6">
    <source>
        <dbReference type="ARBA" id="ARBA00023136"/>
    </source>
</evidence>
<evidence type="ECO:0000256" key="8">
    <source>
        <dbReference type="SAM" id="SignalP"/>
    </source>
</evidence>
<protein>
    <submittedName>
        <fullName evidence="9">Membrane protein involved in aromatic hydrocarbon degradation</fullName>
    </submittedName>
</protein>
<evidence type="ECO:0000256" key="2">
    <source>
        <dbReference type="ARBA" id="ARBA00008163"/>
    </source>
</evidence>
<gene>
    <name evidence="9" type="ordered locus">Mmol_0421</name>
</gene>
<evidence type="ECO:0000313" key="9">
    <source>
        <dbReference type="EMBL" id="ACT47331.1"/>
    </source>
</evidence>
<evidence type="ECO:0000256" key="4">
    <source>
        <dbReference type="ARBA" id="ARBA00022692"/>
    </source>
</evidence>
<dbReference type="PANTHER" id="PTHR35093:SF8">
    <property type="entry name" value="OUTER MEMBRANE PROTEIN NMB0088-RELATED"/>
    <property type="match status" value="1"/>
</dbReference>
<evidence type="ECO:0000313" key="10">
    <source>
        <dbReference type="Proteomes" id="UP000002742"/>
    </source>
</evidence>
<accession>C6WTK9</accession>
<dbReference type="EMBL" id="CP001672">
    <property type="protein sequence ID" value="ACT47331.1"/>
    <property type="molecule type" value="Genomic_DNA"/>
</dbReference>
<reference evidence="10" key="1">
    <citation type="submission" date="2009-07" db="EMBL/GenBank/DDBJ databases">
        <title>Complete sequence of Methylotenera mobilis JLW8.</title>
        <authorList>
            <consortium name="US DOE Joint Genome Institute"/>
            <person name="Lucas S."/>
            <person name="Copeland A."/>
            <person name="Lapidus A."/>
            <person name="Glavina del Rio T."/>
            <person name="Tice H."/>
            <person name="Bruce D."/>
            <person name="Goodwin L."/>
            <person name="Pitluck S."/>
            <person name="LaButti K.M."/>
            <person name="Clum A."/>
            <person name="Larimer F."/>
            <person name="Land M."/>
            <person name="Hauser L."/>
            <person name="Kyrpides N."/>
            <person name="Mikhailova N."/>
            <person name="Kayluzhnaya M."/>
            <person name="Chistoserdova L."/>
        </authorList>
    </citation>
    <scope>NUCLEOTIDE SEQUENCE [LARGE SCALE GENOMIC DNA]</scope>
    <source>
        <strain evidence="10">JLW8 / ATCC BAA-1282 / DSM 17540</strain>
    </source>
</reference>
<dbReference type="AlphaFoldDB" id="C6WTK9"/>
<reference evidence="9 10" key="2">
    <citation type="journal article" date="2011" name="J. Bacteriol.">
        <title>Genomes of three methylotrophs from a single niche uncover genetic and metabolic divergence of Methylophilaceae.</title>
        <authorList>
            <person name="Lapidus A."/>
            <person name="Clum A."/>
            <person name="Labutti K."/>
            <person name="Kaluzhnaya M.G."/>
            <person name="Lim S."/>
            <person name="Beck D.A."/>
            <person name="Glavina Del Rio T."/>
            <person name="Nolan M."/>
            <person name="Mavromatis K."/>
            <person name="Huntemann M."/>
            <person name="Lucas S."/>
            <person name="Lidstrom M.E."/>
            <person name="Ivanova N."/>
            <person name="Chistoserdova L."/>
        </authorList>
    </citation>
    <scope>NUCLEOTIDE SEQUENCE [LARGE SCALE GENOMIC DNA]</scope>
    <source>
        <strain evidence="10">JLW8 / ATCC BAA-1282 / DSM 17540</strain>
    </source>
</reference>
<dbReference type="OrthoDB" id="19849at2"/>
<feature type="signal peptide" evidence="8">
    <location>
        <begin position="1"/>
        <end position="22"/>
    </location>
</feature>
<dbReference type="Proteomes" id="UP000002742">
    <property type="component" value="Chromosome"/>
</dbReference>
<dbReference type="RefSeq" id="WP_015831369.1">
    <property type="nucleotide sequence ID" value="NC_012968.1"/>
</dbReference>
<feature type="chain" id="PRO_5002973312" evidence="8">
    <location>
        <begin position="23"/>
        <end position="416"/>
    </location>
</feature>
<keyword evidence="4" id="KW-0812">Transmembrane</keyword>
<comment type="similarity">
    <text evidence="2">Belongs to the OmpP1/FadL family.</text>
</comment>
<dbReference type="PANTHER" id="PTHR35093">
    <property type="entry name" value="OUTER MEMBRANE PROTEIN NMB0088-RELATED"/>
    <property type="match status" value="1"/>
</dbReference>
<dbReference type="KEGG" id="mmb:Mmol_0421"/>